<dbReference type="PANTHER" id="PTHR12966:SF0">
    <property type="entry name" value="NADH DEHYDROGENASE [UBIQUINONE] 1 ALPHA SUBCOMPLEX SUBUNIT 13"/>
    <property type="match status" value="1"/>
</dbReference>
<organism evidence="12 13">
    <name type="scientific">Armillaria ostoyae</name>
    <name type="common">Armillaria root rot fungus</name>
    <dbReference type="NCBI Taxonomy" id="47428"/>
    <lineage>
        <taxon>Eukaryota</taxon>
        <taxon>Fungi</taxon>
        <taxon>Dikarya</taxon>
        <taxon>Basidiomycota</taxon>
        <taxon>Agaricomycotina</taxon>
        <taxon>Agaricomycetes</taxon>
        <taxon>Agaricomycetidae</taxon>
        <taxon>Agaricales</taxon>
        <taxon>Marasmiineae</taxon>
        <taxon>Physalacriaceae</taxon>
        <taxon>Armillaria</taxon>
    </lineage>
</organism>
<protein>
    <recommendedName>
        <fullName evidence="11">NADH dehydrogenase [ubiquinone] 1 alpha subcomplex subunit 13</fullName>
    </recommendedName>
</protein>
<evidence type="ECO:0000256" key="11">
    <source>
        <dbReference type="RuleBase" id="RU368034"/>
    </source>
</evidence>
<keyword evidence="7 11" id="KW-0249">Electron transport</keyword>
<dbReference type="Pfam" id="PF06212">
    <property type="entry name" value="GRIM-19"/>
    <property type="match status" value="2"/>
</dbReference>
<dbReference type="InterPro" id="IPR009346">
    <property type="entry name" value="GRIM-19"/>
</dbReference>
<keyword evidence="13" id="KW-1185">Reference proteome</keyword>
<evidence type="ECO:0000256" key="3">
    <source>
        <dbReference type="ARBA" id="ARBA00022448"/>
    </source>
</evidence>
<sequence>MLKLFLVSIPYRQDMPPPGGFESVKYKRNLPFRGPGALAILGGVTLVSAYGFYRLGKGNLEKRYVTSVCATSTEVQASAERGTCSFGSRSSINVWIRPPNGAFICTGSELEREKVWSRIHLVPLLLAEGDRAAYARHQADVALEKAIMKDVAGWEPGKSVYNNSKYESPRINIS</sequence>
<gene>
    <name evidence="12" type="ORF">ARMOST_05632</name>
</gene>
<dbReference type="Proteomes" id="UP000219338">
    <property type="component" value="Unassembled WGS sequence"/>
</dbReference>
<evidence type="ECO:0000256" key="1">
    <source>
        <dbReference type="ARBA" id="ARBA00004298"/>
    </source>
</evidence>
<keyword evidence="12" id="KW-0830">Ubiquinone</keyword>
<evidence type="ECO:0000313" key="12">
    <source>
        <dbReference type="EMBL" id="SJL02306.1"/>
    </source>
</evidence>
<keyword evidence="3 11" id="KW-0813">Transport</keyword>
<dbReference type="STRING" id="47428.A0A284R0R7"/>
<comment type="subcellular location">
    <subcellularLocation>
        <location evidence="1 11">Mitochondrion inner membrane</location>
        <topology evidence="1 11">Single-pass membrane protein</topology>
        <orientation evidence="1 11">Matrix side</orientation>
    </subcellularLocation>
</comment>
<keyword evidence="4 11" id="KW-0679">Respiratory chain</keyword>
<comment type="function">
    <text evidence="11">Complex I functions in the transfer of electrons from NADH to the respiratory chain. Accessory subunit of the mitochondrial membrane respiratory chain NADH dehydrogenase (Complex I), that is believed not to be involved in catalysis.</text>
</comment>
<evidence type="ECO:0000256" key="6">
    <source>
        <dbReference type="ARBA" id="ARBA00022792"/>
    </source>
</evidence>
<evidence type="ECO:0000256" key="5">
    <source>
        <dbReference type="ARBA" id="ARBA00022692"/>
    </source>
</evidence>
<evidence type="ECO:0000256" key="10">
    <source>
        <dbReference type="ARBA" id="ARBA00023136"/>
    </source>
</evidence>
<evidence type="ECO:0000256" key="8">
    <source>
        <dbReference type="ARBA" id="ARBA00022989"/>
    </source>
</evidence>
<evidence type="ECO:0000256" key="4">
    <source>
        <dbReference type="ARBA" id="ARBA00022660"/>
    </source>
</evidence>
<keyword evidence="6 11" id="KW-0999">Mitochondrion inner membrane</keyword>
<accession>A0A284R0R7</accession>
<evidence type="ECO:0000313" key="13">
    <source>
        <dbReference type="Proteomes" id="UP000219338"/>
    </source>
</evidence>
<evidence type="ECO:0000256" key="7">
    <source>
        <dbReference type="ARBA" id="ARBA00022982"/>
    </source>
</evidence>
<reference evidence="13" key="1">
    <citation type="journal article" date="2017" name="Nat. Ecol. Evol.">
        <title>Genome expansion and lineage-specific genetic innovations in the forest pathogenic fungi Armillaria.</title>
        <authorList>
            <person name="Sipos G."/>
            <person name="Prasanna A.N."/>
            <person name="Walter M.C."/>
            <person name="O'Connor E."/>
            <person name="Balint B."/>
            <person name="Krizsan K."/>
            <person name="Kiss B."/>
            <person name="Hess J."/>
            <person name="Varga T."/>
            <person name="Slot J."/>
            <person name="Riley R."/>
            <person name="Boka B."/>
            <person name="Rigling D."/>
            <person name="Barry K."/>
            <person name="Lee J."/>
            <person name="Mihaltcheva S."/>
            <person name="LaButti K."/>
            <person name="Lipzen A."/>
            <person name="Waldron R."/>
            <person name="Moloney N.M."/>
            <person name="Sperisen C."/>
            <person name="Kredics L."/>
            <person name="Vagvoelgyi C."/>
            <person name="Patrignani A."/>
            <person name="Fitzpatrick D."/>
            <person name="Nagy I."/>
            <person name="Doyle S."/>
            <person name="Anderson J.B."/>
            <person name="Grigoriev I.V."/>
            <person name="Gueldener U."/>
            <person name="Muensterkoetter M."/>
            <person name="Nagy L.G."/>
        </authorList>
    </citation>
    <scope>NUCLEOTIDE SEQUENCE [LARGE SCALE GENOMIC DNA]</scope>
    <source>
        <strain evidence="13">C18/9</strain>
    </source>
</reference>
<dbReference type="GO" id="GO:0005743">
    <property type="term" value="C:mitochondrial inner membrane"/>
    <property type="evidence" value="ECO:0007669"/>
    <property type="project" value="UniProtKB-SubCell"/>
</dbReference>
<dbReference type="OrthoDB" id="3308at2759"/>
<name>A0A284R0R7_ARMOS</name>
<proteinExistence type="inferred from homology"/>
<dbReference type="PANTHER" id="PTHR12966">
    <property type="entry name" value="NADH DEHYDROGENASE UBIQUINONE 1 ALPHA SUBCOMPLEX SUBUNIT 13"/>
    <property type="match status" value="1"/>
</dbReference>
<evidence type="ECO:0000256" key="2">
    <source>
        <dbReference type="ARBA" id="ARBA00007312"/>
    </source>
</evidence>
<keyword evidence="8 11" id="KW-1133">Transmembrane helix</keyword>
<dbReference type="GO" id="GO:0045271">
    <property type="term" value="C:respiratory chain complex I"/>
    <property type="evidence" value="ECO:0007669"/>
    <property type="project" value="UniProtKB-UniRule"/>
</dbReference>
<keyword evidence="10 11" id="KW-0472">Membrane</keyword>
<keyword evidence="9 11" id="KW-0496">Mitochondrion</keyword>
<evidence type="ECO:0000256" key="9">
    <source>
        <dbReference type="ARBA" id="ARBA00023128"/>
    </source>
</evidence>
<dbReference type="AlphaFoldDB" id="A0A284R0R7"/>
<feature type="transmembrane region" description="Helical" evidence="11">
    <location>
        <begin position="36"/>
        <end position="53"/>
    </location>
</feature>
<dbReference type="EMBL" id="FUEG01000003">
    <property type="protein sequence ID" value="SJL02306.1"/>
    <property type="molecule type" value="Genomic_DNA"/>
</dbReference>
<keyword evidence="5 11" id="KW-0812">Transmembrane</keyword>
<comment type="similarity">
    <text evidence="2 11">Belongs to the complex I NDUFA13 subunit family.</text>
</comment>